<dbReference type="InterPro" id="IPR011010">
    <property type="entry name" value="DNA_brk_join_enz"/>
</dbReference>
<keyword evidence="5" id="KW-1185">Reference proteome</keyword>
<accession>A0AA41YZY6</accession>
<sequence length="572" mass="63857">MARPIALGNGNYHLNIRVPADLAAKVKGTFVSLPIADRFTTVRISDKVIVSLRTKDPVDAKLRFGEAFQALMRHWAAVRSGPVPLTHKQIVALAGDIYRRWVEYYENDPALTPEWLQDGMAQLDVDAEALRSDLSDELGDLTPETAAWLARLSRPNGPELLAFELNQDIDRFGTSVRLDDALEHLFGPDVDAVCSQRALILDAGTRGLLVREVARAVRFAAQKLLRNIDGDYSPDPAAARFPAFSPPVSVVGVKPIQSARIETVGALFERWKLYAADKVAASTIRRYGPSLASLDRWSKGRDWRALTDDDIFAWAVNRRDADGIAPATINRNDLVAASSIFAWPMSMSGGKLSTSNPTAGIKLPLPKRVSTREKMFRRAEITAILRLARAVKPDPRHPRASASRRWCPWLCAYSGARIQETLWLKKQHIRREGDVWIMDLQQTKDGHARLVPLHEALIEEGFLQFVEAAPSGFLFVGDREQKESATRSAQELRAAELASWVRSKVELDKELSPNHAWRHSWITYAEAAGVPKRFSNRITGHNFSKDASDGYVAGLVSMLAVEMRKFPRYNID</sequence>
<dbReference type="Gene3D" id="1.10.443.10">
    <property type="entry name" value="Intergrase catalytic core"/>
    <property type="match status" value="1"/>
</dbReference>
<dbReference type="GO" id="GO:0003677">
    <property type="term" value="F:DNA binding"/>
    <property type="evidence" value="ECO:0007669"/>
    <property type="project" value="InterPro"/>
</dbReference>
<dbReference type="InterPro" id="IPR050090">
    <property type="entry name" value="Tyrosine_recombinase_XerCD"/>
</dbReference>
<dbReference type="Proteomes" id="UP001165667">
    <property type="component" value="Unassembled WGS sequence"/>
</dbReference>
<dbReference type="Pfam" id="PF20172">
    <property type="entry name" value="DUF6538"/>
    <property type="match status" value="1"/>
</dbReference>
<dbReference type="AlphaFoldDB" id="A0AA41YZY6"/>
<protein>
    <submittedName>
        <fullName evidence="4">Tyrosine-type recombinase/integrase</fullName>
    </submittedName>
</protein>
<dbReference type="EMBL" id="JAMOIM010000014">
    <property type="protein sequence ID" value="MCW6510335.1"/>
    <property type="molecule type" value="Genomic_DNA"/>
</dbReference>
<keyword evidence="1" id="KW-0229">DNA integration</keyword>
<dbReference type="PANTHER" id="PTHR30349:SF64">
    <property type="entry name" value="PROPHAGE INTEGRASE INTD-RELATED"/>
    <property type="match status" value="1"/>
</dbReference>
<evidence type="ECO:0000313" key="4">
    <source>
        <dbReference type="EMBL" id="MCW6510335.1"/>
    </source>
</evidence>
<dbReference type="RefSeq" id="WP_282586704.1">
    <property type="nucleotide sequence ID" value="NZ_JAMOIM010000014.1"/>
</dbReference>
<evidence type="ECO:0000259" key="3">
    <source>
        <dbReference type="PROSITE" id="PS51898"/>
    </source>
</evidence>
<dbReference type="GO" id="GO:0015074">
    <property type="term" value="P:DNA integration"/>
    <property type="evidence" value="ECO:0007669"/>
    <property type="project" value="UniProtKB-KW"/>
</dbReference>
<evidence type="ECO:0000313" key="5">
    <source>
        <dbReference type="Proteomes" id="UP001165667"/>
    </source>
</evidence>
<feature type="domain" description="Tyr recombinase" evidence="3">
    <location>
        <begin position="364"/>
        <end position="564"/>
    </location>
</feature>
<evidence type="ECO:0000256" key="2">
    <source>
        <dbReference type="ARBA" id="ARBA00023172"/>
    </source>
</evidence>
<dbReference type="GO" id="GO:0006310">
    <property type="term" value="P:DNA recombination"/>
    <property type="evidence" value="ECO:0007669"/>
    <property type="project" value="UniProtKB-KW"/>
</dbReference>
<organism evidence="4 5">
    <name type="scientific">Lichenifustis flavocetrariae</name>
    <dbReference type="NCBI Taxonomy" id="2949735"/>
    <lineage>
        <taxon>Bacteria</taxon>
        <taxon>Pseudomonadati</taxon>
        <taxon>Pseudomonadota</taxon>
        <taxon>Alphaproteobacteria</taxon>
        <taxon>Hyphomicrobiales</taxon>
        <taxon>Lichenihabitantaceae</taxon>
        <taxon>Lichenifustis</taxon>
    </lineage>
</organism>
<name>A0AA41YZY6_9HYPH</name>
<dbReference type="InterPro" id="IPR013762">
    <property type="entry name" value="Integrase-like_cat_sf"/>
</dbReference>
<dbReference type="SUPFAM" id="SSF56349">
    <property type="entry name" value="DNA breaking-rejoining enzymes"/>
    <property type="match status" value="1"/>
</dbReference>
<comment type="caution">
    <text evidence="4">The sequence shown here is derived from an EMBL/GenBank/DDBJ whole genome shotgun (WGS) entry which is preliminary data.</text>
</comment>
<proteinExistence type="predicted"/>
<dbReference type="PANTHER" id="PTHR30349">
    <property type="entry name" value="PHAGE INTEGRASE-RELATED"/>
    <property type="match status" value="1"/>
</dbReference>
<dbReference type="Pfam" id="PF00589">
    <property type="entry name" value="Phage_integrase"/>
    <property type="match status" value="1"/>
</dbReference>
<evidence type="ECO:0000256" key="1">
    <source>
        <dbReference type="ARBA" id="ARBA00022908"/>
    </source>
</evidence>
<gene>
    <name evidence="4" type="ORF">M8523_20160</name>
</gene>
<dbReference type="PROSITE" id="PS51898">
    <property type="entry name" value="TYR_RECOMBINASE"/>
    <property type="match status" value="1"/>
</dbReference>
<keyword evidence="2" id="KW-0233">DNA recombination</keyword>
<reference evidence="4" key="1">
    <citation type="submission" date="2022-05" db="EMBL/GenBank/DDBJ databases">
        <authorList>
            <person name="Pankratov T."/>
        </authorList>
    </citation>
    <scope>NUCLEOTIDE SEQUENCE</scope>
    <source>
        <strain evidence="4">BP6-180914</strain>
    </source>
</reference>
<dbReference type="InterPro" id="IPR002104">
    <property type="entry name" value="Integrase_catalytic"/>
</dbReference>
<dbReference type="InterPro" id="IPR046668">
    <property type="entry name" value="DUF6538"/>
</dbReference>